<dbReference type="GO" id="GO:0005814">
    <property type="term" value="C:centriole"/>
    <property type="evidence" value="ECO:0007669"/>
    <property type="project" value="TreeGrafter"/>
</dbReference>
<feature type="region of interest" description="Disordered" evidence="1">
    <location>
        <begin position="126"/>
        <end position="162"/>
    </location>
</feature>
<reference evidence="2" key="3">
    <citation type="submission" date="2025-09" db="UniProtKB">
        <authorList>
            <consortium name="Ensembl"/>
        </authorList>
    </citation>
    <scope>IDENTIFICATION</scope>
</reference>
<dbReference type="OMA" id="RMFRDSS"/>
<keyword evidence="3" id="KW-1185">Reference proteome</keyword>
<feature type="compositionally biased region" description="Basic and acidic residues" evidence="1">
    <location>
        <begin position="22"/>
        <end position="33"/>
    </location>
</feature>
<dbReference type="GO" id="GO:0003777">
    <property type="term" value="F:microtubule motor activity"/>
    <property type="evidence" value="ECO:0007669"/>
    <property type="project" value="TreeGrafter"/>
</dbReference>
<dbReference type="Proteomes" id="UP000005225">
    <property type="component" value="Unassembled WGS sequence"/>
</dbReference>
<name>H0XXT6_OTOGA</name>
<feature type="compositionally biased region" description="Low complexity" evidence="1">
    <location>
        <begin position="1"/>
        <end position="15"/>
    </location>
</feature>
<dbReference type="InParanoid" id="H0XXT6"/>
<accession>H0XXT6</accession>
<dbReference type="EMBL" id="AAQR03084770">
    <property type="status" value="NOT_ANNOTATED_CDS"/>
    <property type="molecule type" value="Genomic_DNA"/>
</dbReference>
<feature type="region of interest" description="Disordered" evidence="1">
    <location>
        <begin position="1"/>
        <end position="36"/>
    </location>
</feature>
<evidence type="ECO:0000256" key="1">
    <source>
        <dbReference type="SAM" id="MobiDB-lite"/>
    </source>
</evidence>
<dbReference type="PANTHER" id="PTHR47117:SF1">
    <property type="entry name" value="STAR-RELATED LIPID TRANSFER PROTEIN 9"/>
    <property type="match status" value="1"/>
</dbReference>
<dbReference type="HOGENOM" id="CLU_575645_0_0_1"/>
<dbReference type="eggNOG" id="KOG0245">
    <property type="taxonomic scope" value="Eukaryota"/>
</dbReference>
<dbReference type="GO" id="GO:0008017">
    <property type="term" value="F:microtubule binding"/>
    <property type="evidence" value="ECO:0007669"/>
    <property type="project" value="TreeGrafter"/>
</dbReference>
<evidence type="ECO:0000313" key="3">
    <source>
        <dbReference type="Proteomes" id="UP000005225"/>
    </source>
</evidence>
<reference evidence="2" key="2">
    <citation type="submission" date="2025-08" db="UniProtKB">
        <authorList>
            <consortium name="Ensembl"/>
        </authorList>
    </citation>
    <scope>IDENTIFICATION</scope>
</reference>
<dbReference type="PANTHER" id="PTHR47117">
    <property type="entry name" value="STAR-RELATED LIPID TRANSFER PROTEIN 9"/>
    <property type="match status" value="1"/>
</dbReference>
<organism evidence="2 3">
    <name type="scientific">Otolemur garnettii</name>
    <name type="common">Small-eared galago</name>
    <name type="synonym">Garnett's greater bushbaby</name>
    <dbReference type="NCBI Taxonomy" id="30611"/>
    <lineage>
        <taxon>Eukaryota</taxon>
        <taxon>Metazoa</taxon>
        <taxon>Chordata</taxon>
        <taxon>Craniata</taxon>
        <taxon>Vertebrata</taxon>
        <taxon>Euteleostomi</taxon>
        <taxon>Mammalia</taxon>
        <taxon>Eutheria</taxon>
        <taxon>Euarchontoglires</taxon>
        <taxon>Primates</taxon>
        <taxon>Strepsirrhini</taxon>
        <taxon>Lorisiformes</taxon>
        <taxon>Galagidae</taxon>
        <taxon>Otolemur</taxon>
    </lineage>
</organism>
<dbReference type="EMBL" id="AAQR03084769">
    <property type="status" value="NOT_ANNOTATED_CDS"/>
    <property type="molecule type" value="Genomic_DNA"/>
</dbReference>
<dbReference type="Ensembl" id="ENSOGAT00000034348.1">
    <property type="protein sequence ID" value="ENSOGAP00000020929.1"/>
    <property type="gene ID" value="ENSOGAG00000027229.1"/>
</dbReference>
<dbReference type="AlphaFoldDB" id="H0XXT6"/>
<proteinExistence type="predicted"/>
<evidence type="ECO:0000313" key="2">
    <source>
        <dbReference type="Ensembl" id="ENSOGAP00000020929.1"/>
    </source>
</evidence>
<dbReference type="GO" id="GO:0005737">
    <property type="term" value="C:cytoplasm"/>
    <property type="evidence" value="ECO:0007669"/>
    <property type="project" value="TreeGrafter"/>
</dbReference>
<feature type="region of interest" description="Disordered" evidence="1">
    <location>
        <begin position="52"/>
        <end position="85"/>
    </location>
</feature>
<feature type="region of interest" description="Disordered" evidence="1">
    <location>
        <begin position="283"/>
        <end position="319"/>
    </location>
</feature>
<feature type="region of interest" description="Disordered" evidence="1">
    <location>
        <begin position="247"/>
        <end position="268"/>
    </location>
</feature>
<dbReference type="GO" id="GO:0005634">
    <property type="term" value="C:nucleus"/>
    <property type="evidence" value="ECO:0007669"/>
    <property type="project" value="TreeGrafter"/>
</dbReference>
<protein>
    <submittedName>
        <fullName evidence="2">Uncharacterized protein</fullName>
    </submittedName>
</protein>
<dbReference type="STRING" id="30611.ENSOGAP00000020929"/>
<dbReference type="GeneTree" id="ENSGT00960000187136"/>
<dbReference type="GO" id="GO:0051225">
    <property type="term" value="P:spindle assembly"/>
    <property type="evidence" value="ECO:0007669"/>
    <property type="project" value="TreeGrafter"/>
</dbReference>
<sequence>VKTSSSSHSAADRSSVGVPENKMAEKKATEDPKFASFPTGMYSESLRHFQGSSIGGQDVQVSQTKADPPATIQEPHILNLSERPTKSELTVESQLGFFKNTIRCLSENTQFSTKSKSIACLKHVSSPPDDNLWEEEEQQRDQAADAQGKNTPPSSEGGLDGCEITEAGKEVAVAKLFSLSFEDSAAVPLEQREIAQSVTQRPDQPHHRYSLPMIAIFSGPQHSESSPRPQLPVFSASPSLRELNLNVKPPSSIDQDIPGPERQWYPPLKGFPSGKSVIRVSMKATDSDEKASSTVGDGTADDRPVKPTTPPYPTSSTASCMPTPAFVTSWMSGALDQVQQGQPERLGVQVRPDNWDSQLGKGILHFGSNNINPYIPPWYPEGPAYIGWKQYVFGSAVDISSSQKPWDLTPSNMAQCSNMDNGLEDQNSPFLSPLSTHVNSQDLASTYSSIENSQASNEAQVLIGPSSRAPLLRQA</sequence>
<reference evidence="3" key="1">
    <citation type="submission" date="2011-03" db="EMBL/GenBank/DDBJ databases">
        <title>Version 3 of the genome sequence of Otolemur garnettii (Bushbaby).</title>
        <authorList>
            <consortium name="The Broad Institute Genome Sequencing Platform"/>
            <person name="Di Palma F."/>
            <person name="Johnson J."/>
            <person name="Lander E.S."/>
            <person name="Lindblad-Toh K."/>
            <person name="Jaffe D.B."/>
            <person name="Gnerre S."/>
            <person name="MacCallum I."/>
            <person name="Przybylski D."/>
            <person name="Ribeiro F.J."/>
            <person name="Burton J.N."/>
            <person name="Walker B.J."/>
            <person name="Sharpe T."/>
            <person name="Hall G."/>
        </authorList>
    </citation>
    <scope>NUCLEOTIDE SEQUENCE [LARGE SCALE GENOMIC DNA]</scope>
</reference>